<gene>
    <name evidence="1" type="ORF">EXIGLDRAFT_774900</name>
</gene>
<evidence type="ECO:0000313" key="1">
    <source>
        <dbReference type="EMBL" id="KZV86124.1"/>
    </source>
</evidence>
<proteinExistence type="predicted"/>
<reference evidence="1 2" key="1">
    <citation type="journal article" date="2016" name="Mol. Biol. Evol.">
        <title>Comparative Genomics of Early-Diverging Mushroom-Forming Fungi Provides Insights into the Origins of Lignocellulose Decay Capabilities.</title>
        <authorList>
            <person name="Nagy L.G."/>
            <person name="Riley R."/>
            <person name="Tritt A."/>
            <person name="Adam C."/>
            <person name="Daum C."/>
            <person name="Floudas D."/>
            <person name="Sun H."/>
            <person name="Yadav J.S."/>
            <person name="Pangilinan J."/>
            <person name="Larsson K.H."/>
            <person name="Matsuura K."/>
            <person name="Barry K."/>
            <person name="Labutti K."/>
            <person name="Kuo R."/>
            <person name="Ohm R.A."/>
            <person name="Bhattacharya S.S."/>
            <person name="Shirouzu T."/>
            <person name="Yoshinaga Y."/>
            <person name="Martin F.M."/>
            <person name="Grigoriev I.V."/>
            <person name="Hibbett D.S."/>
        </authorList>
    </citation>
    <scope>NUCLEOTIDE SEQUENCE [LARGE SCALE GENOMIC DNA]</scope>
    <source>
        <strain evidence="1 2">HHB12029</strain>
    </source>
</reference>
<organism evidence="1 2">
    <name type="scientific">Exidia glandulosa HHB12029</name>
    <dbReference type="NCBI Taxonomy" id="1314781"/>
    <lineage>
        <taxon>Eukaryota</taxon>
        <taxon>Fungi</taxon>
        <taxon>Dikarya</taxon>
        <taxon>Basidiomycota</taxon>
        <taxon>Agaricomycotina</taxon>
        <taxon>Agaricomycetes</taxon>
        <taxon>Auriculariales</taxon>
        <taxon>Exidiaceae</taxon>
        <taxon>Exidia</taxon>
    </lineage>
</organism>
<accession>A0A165E5N4</accession>
<keyword evidence="2" id="KW-1185">Reference proteome</keyword>
<dbReference type="AlphaFoldDB" id="A0A165E5N4"/>
<evidence type="ECO:0000313" key="2">
    <source>
        <dbReference type="Proteomes" id="UP000077266"/>
    </source>
</evidence>
<name>A0A165E5N4_EXIGL</name>
<dbReference type="EMBL" id="KV426165">
    <property type="protein sequence ID" value="KZV86124.1"/>
    <property type="molecule type" value="Genomic_DNA"/>
</dbReference>
<dbReference type="Proteomes" id="UP000077266">
    <property type="component" value="Unassembled WGS sequence"/>
</dbReference>
<dbReference type="InParanoid" id="A0A165E5N4"/>
<protein>
    <submittedName>
        <fullName evidence="1">Uncharacterized protein</fullName>
    </submittedName>
</protein>
<sequence>MGLSFGPGRRVVFSTRIQVLKSVTHAMAYVTQRELLQFMRITTLIVCDASVRVPEPSRIFERCALLSSMDFQIDFVTRLQTLKSP</sequence>